<accession>A0A453GG60</accession>
<dbReference type="GO" id="GO:0043295">
    <property type="term" value="F:glutathione binding"/>
    <property type="evidence" value="ECO:0007669"/>
    <property type="project" value="TreeGrafter"/>
</dbReference>
<dbReference type="Gramene" id="AET3Gv21003100.4">
    <property type="protein sequence ID" value="AET3Gv21003100.4"/>
    <property type="gene ID" value="AET3Gv21003100"/>
</dbReference>
<dbReference type="PANTHER" id="PTHR43900">
    <property type="entry name" value="GLUTATHIONE S-TRANSFERASE RHO"/>
    <property type="match status" value="1"/>
</dbReference>
<evidence type="ECO:0000256" key="4">
    <source>
        <dbReference type="ARBA" id="ARBA00047960"/>
    </source>
</evidence>
<dbReference type="EC" id="2.5.1.18" evidence="2"/>
<reference evidence="6" key="4">
    <citation type="submission" date="2019-03" db="UniProtKB">
        <authorList>
            <consortium name="EnsemblPlants"/>
        </authorList>
    </citation>
    <scope>IDENTIFICATION</scope>
</reference>
<evidence type="ECO:0000256" key="1">
    <source>
        <dbReference type="ARBA" id="ARBA00010128"/>
    </source>
</evidence>
<dbReference type="PROSITE" id="PS50404">
    <property type="entry name" value="GST_NTER"/>
    <property type="match status" value="1"/>
</dbReference>
<evidence type="ECO:0000256" key="2">
    <source>
        <dbReference type="ARBA" id="ARBA00012452"/>
    </source>
</evidence>
<feature type="domain" description="GST N-terminal" evidence="5">
    <location>
        <begin position="15"/>
        <end position="87"/>
    </location>
</feature>
<dbReference type="Pfam" id="PF02798">
    <property type="entry name" value="GST_N"/>
    <property type="match status" value="1"/>
</dbReference>
<dbReference type="FunFam" id="3.40.30.10:FF:000016">
    <property type="entry name" value="Glutathione S-transferase F2"/>
    <property type="match status" value="1"/>
</dbReference>
<evidence type="ECO:0000256" key="3">
    <source>
        <dbReference type="ARBA" id="ARBA00022679"/>
    </source>
</evidence>
<reference evidence="6" key="5">
    <citation type="journal article" date="2021" name="G3 (Bethesda)">
        <title>Aegilops tauschii genome assembly Aet v5.0 features greater sequence contiguity and improved annotation.</title>
        <authorList>
            <person name="Wang L."/>
            <person name="Zhu T."/>
            <person name="Rodriguez J.C."/>
            <person name="Deal K.R."/>
            <person name="Dubcovsky J."/>
            <person name="McGuire P.E."/>
            <person name="Lux T."/>
            <person name="Spannagl M."/>
            <person name="Mayer K.F.X."/>
            <person name="Baldrich P."/>
            <person name="Meyers B.C."/>
            <person name="Huo N."/>
            <person name="Gu Y.Q."/>
            <person name="Zhou H."/>
            <person name="Devos K.M."/>
            <person name="Bennetzen J.L."/>
            <person name="Unver T."/>
            <person name="Budak H."/>
            <person name="Gulick P.J."/>
            <person name="Galiba G."/>
            <person name="Kalapos B."/>
            <person name="Nelson D.R."/>
            <person name="Li P."/>
            <person name="You F.M."/>
            <person name="Luo M.C."/>
            <person name="Dvorak J."/>
        </authorList>
    </citation>
    <scope>NUCLEOTIDE SEQUENCE [LARGE SCALE GENOMIC DNA]</scope>
    <source>
        <strain evidence="6">cv. AL8/78</strain>
    </source>
</reference>
<proteinExistence type="inferred from homology"/>
<reference evidence="7" key="1">
    <citation type="journal article" date="2014" name="Science">
        <title>Ancient hybridizations among the ancestral genomes of bread wheat.</title>
        <authorList>
            <consortium name="International Wheat Genome Sequencing Consortium,"/>
            <person name="Marcussen T."/>
            <person name="Sandve S.R."/>
            <person name="Heier L."/>
            <person name="Spannagl M."/>
            <person name="Pfeifer M."/>
            <person name="Jakobsen K.S."/>
            <person name="Wulff B.B."/>
            <person name="Steuernagel B."/>
            <person name="Mayer K.F."/>
            <person name="Olsen O.A."/>
        </authorList>
    </citation>
    <scope>NUCLEOTIDE SEQUENCE [LARGE SCALE GENOMIC DNA]</scope>
    <source>
        <strain evidence="7">cv. AL8/78</strain>
    </source>
</reference>
<evidence type="ECO:0000313" key="7">
    <source>
        <dbReference type="Proteomes" id="UP000015105"/>
    </source>
</evidence>
<keyword evidence="7" id="KW-1185">Reference proteome</keyword>
<dbReference type="InterPro" id="IPR004045">
    <property type="entry name" value="Glutathione_S-Trfase_N"/>
</dbReference>
<evidence type="ECO:0000259" key="5">
    <source>
        <dbReference type="PROSITE" id="PS50404"/>
    </source>
</evidence>
<comment type="similarity">
    <text evidence="1">Belongs to the GST superfamily. Phi family.</text>
</comment>
<dbReference type="Proteomes" id="UP000015105">
    <property type="component" value="Chromosome 3D"/>
</dbReference>
<evidence type="ECO:0000313" key="6">
    <source>
        <dbReference type="EnsemblPlants" id="AET3Gv21003100.4"/>
    </source>
</evidence>
<reference evidence="6" key="3">
    <citation type="journal article" date="2017" name="Nature">
        <title>Genome sequence of the progenitor of the wheat D genome Aegilops tauschii.</title>
        <authorList>
            <person name="Luo M.C."/>
            <person name="Gu Y.Q."/>
            <person name="Puiu D."/>
            <person name="Wang H."/>
            <person name="Twardziok S.O."/>
            <person name="Deal K.R."/>
            <person name="Huo N."/>
            <person name="Zhu T."/>
            <person name="Wang L."/>
            <person name="Wang Y."/>
            <person name="McGuire P.E."/>
            <person name="Liu S."/>
            <person name="Long H."/>
            <person name="Ramasamy R.K."/>
            <person name="Rodriguez J.C."/>
            <person name="Van S.L."/>
            <person name="Yuan L."/>
            <person name="Wang Z."/>
            <person name="Xia Z."/>
            <person name="Xiao L."/>
            <person name="Anderson O.D."/>
            <person name="Ouyang S."/>
            <person name="Liang Y."/>
            <person name="Zimin A.V."/>
            <person name="Pertea G."/>
            <person name="Qi P."/>
            <person name="Bennetzen J.L."/>
            <person name="Dai X."/>
            <person name="Dawson M.W."/>
            <person name="Muller H.G."/>
            <person name="Kugler K."/>
            <person name="Rivarola-Duarte L."/>
            <person name="Spannagl M."/>
            <person name="Mayer K.F.X."/>
            <person name="Lu F.H."/>
            <person name="Bevan M.W."/>
            <person name="Leroy P."/>
            <person name="Li P."/>
            <person name="You F.M."/>
            <person name="Sun Q."/>
            <person name="Liu Z."/>
            <person name="Lyons E."/>
            <person name="Wicker T."/>
            <person name="Salzberg S.L."/>
            <person name="Devos K.M."/>
            <person name="Dvorak J."/>
        </authorList>
    </citation>
    <scope>NUCLEOTIDE SEQUENCE [LARGE SCALE GENOMIC DNA]</scope>
    <source>
        <strain evidence="6">cv. AL8/78</strain>
    </source>
</reference>
<dbReference type="GO" id="GO:0006749">
    <property type="term" value="P:glutathione metabolic process"/>
    <property type="evidence" value="ECO:0007669"/>
    <property type="project" value="TreeGrafter"/>
</dbReference>
<dbReference type="GO" id="GO:0004364">
    <property type="term" value="F:glutathione transferase activity"/>
    <property type="evidence" value="ECO:0007669"/>
    <property type="project" value="UniProtKB-EC"/>
</dbReference>
<organism evidence="6 7">
    <name type="scientific">Aegilops tauschii subsp. strangulata</name>
    <name type="common">Goatgrass</name>
    <dbReference type="NCBI Taxonomy" id="200361"/>
    <lineage>
        <taxon>Eukaryota</taxon>
        <taxon>Viridiplantae</taxon>
        <taxon>Streptophyta</taxon>
        <taxon>Embryophyta</taxon>
        <taxon>Tracheophyta</taxon>
        <taxon>Spermatophyta</taxon>
        <taxon>Magnoliopsida</taxon>
        <taxon>Liliopsida</taxon>
        <taxon>Poales</taxon>
        <taxon>Poaceae</taxon>
        <taxon>BOP clade</taxon>
        <taxon>Pooideae</taxon>
        <taxon>Triticodae</taxon>
        <taxon>Triticeae</taxon>
        <taxon>Triticinae</taxon>
        <taxon>Aegilops</taxon>
    </lineage>
</organism>
<dbReference type="EnsemblPlants" id="AET3Gv21003100.4">
    <property type="protein sequence ID" value="AET3Gv21003100.4"/>
    <property type="gene ID" value="AET3Gv21003100"/>
</dbReference>
<dbReference type="AlphaFoldDB" id="A0A453GG60"/>
<comment type="catalytic activity">
    <reaction evidence="4">
        <text>RX + glutathione = an S-substituted glutathione + a halide anion + H(+)</text>
        <dbReference type="Rhea" id="RHEA:16437"/>
        <dbReference type="ChEBI" id="CHEBI:15378"/>
        <dbReference type="ChEBI" id="CHEBI:16042"/>
        <dbReference type="ChEBI" id="CHEBI:17792"/>
        <dbReference type="ChEBI" id="CHEBI:57925"/>
        <dbReference type="ChEBI" id="CHEBI:90779"/>
        <dbReference type="EC" id="2.5.1.18"/>
    </reaction>
</comment>
<sequence>RQQASRKEAREVEMAPIKLYGMMLSANVTRVTTLLNELGLEFDFVDVDLRTGAHKHPDFLKLNPFGQIPALQDGDEVVFGNDSAAPS</sequence>
<reference evidence="7" key="2">
    <citation type="journal article" date="2017" name="Nat. Plants">
        <title>The Aegilops tauschii genome reveals multiple impacts of transposons.</title>
        <authorList>
            <person name="Zhao G."/>
            <person name="Zou C."/>
            <person name="Li K."/>
            <person name="Wang K."/>
            <person name="Li T."/>
            <person name="Gao L."/>
            <person name="Zhang X."/>
            <person name="Wang H."/>
            <person name="Yang Z."/>
            <person name="Liu X."/>
            <person name="Jiang W."/>
            <person name="Mao L."/>
            <person name="Kong X."/>
            <person name="Jiao Y."/>
            <person name="Jia J."/>
        </authorList>
    </citation>
    <scope>NUCLEOTIDE SEQUENCE [LARGE SCALE GENOMIC DNA]</scope>
    <source>
        <strain evidence="7">cv. AL8/78</strain>
    </source>
</reference>
<protein>
    <recommendedName>
        <fullName evidence="2">glutathione transferase</fullName>
        <ecNumber evidence="2">2.5.1.18</ecNumber>
    </recommendedName>
</protein>
<dbReference type="Gene3D" id="3.40.30.10">
    <property type="entry name" value="Glutaredoxin"/>
    <property type="match status" value="1"/>
</dbReference>
<dbReference type="SUPFAM" id="SSF52833">
    <property type="entry name" value="Thioredoxin-like"/>
    <property type="match status" value="1"/>
</dbReference>
<dbReference type="PANTHER" id="PTHR43900:SF3">
    <property type="entry name" value="GLUTATHIONE S-TRANSFERASE RHO"/>
    <property type="match status" value="1"/>
</dbReference>
<dbReference type="GO" id="GO:0005737">
    <property type="term" value="C:cytoplasm"/>
    <property type="evidence" value="ECO:0007669"/>
    <property type="project" value="TreeGrafter"/>
</dbReference>
<dbReference type="InterPro" id="IPR036249">
    <property type="entry name" value="Thioredoxin-like_sf"/>
</dbReference>
<keyword evidence="3" id="KW-0808">Transferase</keyword>
<name>A0A453GG60_AEGTS</name>